<evidence type="ECO:0000313" key="5">
    <source>
        <dbReference type="Proteomes" id="UP001172457"/>
    </source>
</evidence>
<accession>A0AA38T7J0</accession>
<keyword evidence="2" id="KW-0804">Transcription</keyword>
<proteinExistence type="inferred from homology"/>
<dbReference type="GO" id="GO:0003676">
    <property type="term" value="F:nucleic acid binding"/>
    <property type="evidence" value="ECO:0007669"/>
    <property type="project" value="InterPro"/>
</dbReference>
<dbReference type="InterPro" id="IPR003690">
    <property type="entry name" value="MTERF"/>
</dbReference>
<evidence type="ECO:0000313" key="4">
    <source>
        <dbReference type="EMBL" id="KAJ9546267.1"/>
    </source>
</evidence>
<reference evidence="4" key="1">
    <citation type="submission" date="2023-03" db="EMBL/GenBank/DDBJ databases">
        <title>Chromosome-scale reference genome and RAD-based genetic map of yellow starthistle (Centaurea solstitialis) reveal putative structural variation and QTLs associated with invader traits.</title>
        <authorList>
            <person name="Reatini B."/>
            <person name="Cang F.A."/>
            <person name="Jiang Q."/>
            <person name="Mckibben M.T.W."/>
            <person name="Barker M.S."/>
            <person name="Rieseberg L.H."/>
            <person name="Dlugosch K.M."/>
        </authorList>
    </citation>
    <scope>NUCLEOTIDE SEQUENCE</scope>
    <source>
        <strain evidence="4">CAN-66</strain>
        <tissue evidence="4">Leaf</tissue>
    </source>
</reference>
<evidence type="ECO:0000256" key="2">
    <source>
        <dbReference type="ARBA" id="ARBA00022472"/>
    </source>
</evidence>
<keyword evidence="2" id="KW-0806">Transcription termination</keyword>
<gene>
    <name evidence="4" type="ORF">OSB04_025974</name>
</gene>
<evidence type="ECO:0000256" key="1">
    <source>
        <dbReference type="ARBA" id="ARBA00007692"/>
    </source>
</evidence>
<protein>
    <submittedName>
        <fullName evidence="4">Uncharacterized protein</fullName>
    </submittedName>
</protein>
<comment type="similarity">
    <text evidence="1">Belongs to the mTERF family.</text>
</comment>
<dbReference type="AlphaFoldDB" id="A0AA38T7J0"/>
<dbReference type="Pfam" id="PF02536">
    <property type="entry name" value="mTERF"/>
    <property type="match status" value="2"/>
</dbReference>
<name>A0AA38T7J0_9ASTR</name>
<dbReference type="Gene3D" id="1.25.70.10">
    <property type="entry name" value="Transcription termination factor 3, mitochondrial"/>
    <property type="match status" value="2"/>
</dbReference>
<keyword evidence="2" id="KW-0805">Transcription regulation</keyword>
<dbReference type="Proteomes" id="UP001172457">
    <property type="component" value="Chromosome 6"/>
</dbReference>
<dbReference type="InterPro" id="IPR038538">
    <property type="entry name" value="MTERF_sf"/>
</dbReference>
<dbReference type="PANTHER" id="PTHR13068:SF168">
    <property type="entry name" value="TRANSCRIPTION REGULATOR MTERF FAMILY"/>
    <property type="match status" value="1"/>
</dbReference>
<dbReference type="SMART" id="SM00733">
    <property type="entry name" value="Mterf"/>
    <property type="match status" value="10"/>
</dbReference>
<organism evidence="4 5">
    <name type="scientific">Centaurea solstitialis</name>
    <name type="common">yellow star-thistle</name>
    <dbReference type="NCBI Taxonomy" id="347529"/>
    <lineage>
        <taxon>Eukaryota</taxon>
        <taxon>Viridiplantae</taxon>
        <taxon>Streptophyta</taxon>
        <taxon>Embryophyta</taxon>
        <taxon>Tracheophyta</taxon>
        <taxon>Spermatophyta</taxon>
        <taxon>Magnoliopsida</taxon>
        <taxon>eudicotyledons</taxon>
        <taxon>Gunneridae</taxon>
        <taxon>Pentapetalae</taxon>
        <taxon>asterids</taxon>
        <taxon>campanulids</taxon>
        <taxon>Asterales</taxon>
        <taxon>Asteraceae</taxon>
        <taxon>Carduoideae</taxon>
        <taxon>Cardueae</taxon>
        <taxon>Centaureinae</taxon>
        <taxon>Centaurea</taxon>
    </lineage>
</organism>
<dbReference type="PANTHER" id="PTHR13068">
    <property type="entry name" value="CGI-12 PROTEIN-RELATED"/>
    <property type="match status" value="1"/>
</dbReference>
<keyword evidence="5" id="KW-1185">Reference proteome</keyword>
<dbReference type="FunFam" id="1.25.70.10:FF:000001">
    <property type="entry name" value="Mitochondrial transcription termination factor-like"/>
    <property type="match status" value="1"/>
</dbReference>
<comment type="caution">
    <text evidence="4">The sequence shown here is derived from an EMBL/GenBank/DDBJ whole genome shotgun (WGS) entry which is preliminary data.</text>
</comment>
<dbReference type="GO" id="GO:0006353">
    <property type="term" value="P:DNA-templated transcription termination"/>
    <property type="evidence" value="ECO:0007669"/>
    <property type="project" value="UniProtKB-KW"/>
</dbReference>
<sequence>MFRFSIFFRFHGFRYSTLSSSIDSNRKPHLLLVDYLMDSLQFSKQDAISISTKSKVTRLKSTINSDLVVNIFKTYGLDLSQIRQIVSSVPKILTCKPNKTLEPKIRVFHELGLSGSDLVSFIQNSPNIMWSGLDTKIMPCLQLLRQVLGSDEIVIQVMNNRTRRLFFTNNFMERLSTNVLLLQKFGLLNERIVMFVLNNPNKLIVDPTLLESKLSYVEEKLGISRESPIFIHALTAVLWYTDSEIERKMQNFRSFGWSDSDIALLFRGQPYCLTMSEANMRNKLNFYMKDLGYTPSYLMTCHAFFTLSLDKRVIPRNAMLKILREKKLVSSDKPSLITIATYNESKFLEFLRGFEDDVPCLRKTYLDSVKSKAPNSIGACSDSPSSSDFMAFAISTLSSTIDPNRKPHLLLVDYLMDSLQFSKKDAISISTKAKLTHLKSTINSDLVLNIFKTYGLNLSQIRQIVSSVPKILTCKPNKTLEPKIRFFHELGLSGSDLVSFIKNNPRILWTGLHTKIIPCFGLLREVLGSDEIVIQVMNNRTRRLFFTNNFMERLWTNVLLLQNFGLSNERITMFILDNPNKITVDPNRLESRLSYVQEKLGISRDSPTFIHALTAVLWYTDSEIERKIQNFRSFGWSDSDIALLFMIRPYCLKMSEANIVEFLHEGSWLYDFVLDKLHVFLHV</sequence>
<dbReference type="EMBL" id="JARYMX010000006">
    <property type="protein sequence ID" value="KAJ9546267.1"/>
    <property type="molecule type" value="Genomic_DNA"/>
</dbReference>
<evidence type="ECO:0000256" key="3">
    <source>
        <dbReference type="ARBA" id="ARBA00022946"/>
    </source>
</evidence>
<keyword evidence="3" id="KW-0809">Transit peptide</keyword>